<feature type="compositionally biased region" description="Basic residues" evidence="1">
    <location>
        <begin position="49"/>
        <end position="63"/>
    </location>
</feature>
<evidence type="ECO:0000313" key="3">
    <source>
        <dbReference type="Proteomes" id="UP001519460"/>
    </source>
</evidence>
<evidence type="ECO:0000256" key="1">
    <source>
        <dbReference type="SAM" id="MobiDB-lite"/>
    </source>
</evidence>
<proteinExistence type="predicted"/>
<gene>
    <name evidence="2" type="ORF">BaRGS_00033709</name>
</gene>
<name>A0ABD0JJ68_9CAEN</name>
<dbReference type="EMBL" id="JACVVK020000417">
    <property type="protein sequence ID" value="KAK7475028.1"/>
    <property type="molecule type" value="Genomic_DNA"/>
</dbReference>
<reference evidence="2 3" key="1">
    <citation type="journal article" date="2023" name="Sci. Data">
        <title>Genome assembly of the Korean intertidal mud-creeper Batillaria attramentaria.</title>
        <authorList>
            <person name="Patra A.K."/>
            <person name="Ho P.T."/>
            <person name="Jun S."/>
            <person name="Lee S.J."/>
            <person name="Kim Y."/>
            <person name="Won Y.J."/>
        </authorList>
    </citation>
    <scope>NUCLEOTIDE SEQUENCE [LARGE SCALE GENOMIC DNA]</scope>
    <source>
        <strain evidence="2">Wonlab-2016</strain>
    </source>
</reference>
<dbReference type="AlphaFoldDB" id="A0ABD0JJ68"/>
<evidence type="ECO:0000313" key="2">
    <source>
        <dbReference type="EMBL" id="KAK7475028.1"/>
    </source>
</evidence>
<dbReference type="Proteomes" id="UP001519460">
    <property type="component" value="Unassembled WGS sequence"/>
</dbReference>
<feature type="region of interest" description="Disordered" evidence="1">
    <location>
        <begin position="47"/>
        <end position="100"/>
    </location>
</feature>
<comment type="caution">
    <text evidence="2">The sequence shown here is derived from an EMBL/GenBank/DDBJ whole genome shotgun (WGS) entry which is preliminary data.</text>
</comment>
<keyword evidence="3" id="KW-1185">Reference proteome</keyword>
<accession>A0ABD0JJ68</accession>
<feature type="region of interest" description="Disordered" evidence="1">
    <location>
        <begin position="1"/>
        <end position="23"/>
    </location>
</feature>
<sequence>MSGFGKPVTRGQSTIDRKDSGEIVPRRQAWTIQNLQPFLLILGDITPSSRRHGEKQQRPKKRLSATFLGRGIPRNETTTRARKQGPTRAGSADDQCEFYF</sequence>
<organism evidence="2 3">
    <name type="scientific">Batillaria attramentaria</name>
    <dbReference type="NCBI Taxonomy" id="370345"/>
    <lineage>
        <taxon>Eukaryota</taxon>
        <taxon>Metazoa</taxon>
        <taxon>Spiralia</taxon>
        <taxon>Lophotrochozoa</taxon>
        <taxon>Mollusca</taxon>
        <taxon>Gastropoda</taxon>
        <taxon>Caenogastropoda</taxon>
        <taxon>Sorbeoconcha</taxon>
        <taxon>Cerithioidea</taxon>
        <taxon>Batillariidae</taxon>
        <taxon>Batillaria</taxon>
    </lineage>
</organism>
<protein>
    <submittedName>
        <fullName evidence="2">Uncharacterized protein</fullName>
    </submittedName>
</protein>